<protein>
    <submittedName>
        <fullName evidence="3">CLUMA_CG010874, isoform A</fullName>
    </submittedName>
</protein>
<keyword evidence="1" id="KW-0175">Coiled coil</keyword>
<dbReference type="AlphaFoldDB" id="A0A1J1IB20"/>
<feature type="region of interest" description="Disordered" evidence="2">
    <location>
        <begin position="383"/>
        <end position="429"/>
    </location>
</feature>
<sequence length="762" mass="85877">MEQNTSNVCVATTSIKSTKALKDDAIPIYATVVPSSTRKARQQQQQQQGEVTKQTQQNQQPVCGSANLPTAYDHRPSNVDDNERDDNNYECTSGESDDESLELWSHEIPVWIKGEQRWISGVTDQTTCIDLIEALLIDEGVIKSTNDSNNNAGATNLYSTKVNDYFIAERWRRVEQVLDPRTKILKIWTAWGAEQSEVKFTLKRRSDSHHSSHHQSQSQAQQTTTGDRDSGRGSPTGSINSAIVRRRRHRASRSTFAWMTHGQTIHPKSQKNSIERLMKLILEQGEVIQQQLAKLRDRELEISTIEEERHKVREKEHGKNYLLETYLKGLPDADDKQELAAGNSDSGVHTEETAASPVVQHDDEISDTLIPLNEPSSSDYKIIGSKKRRSKREHELMLEHQSTKEYSSAIKDEKKSKSVEGAEASGSNDVPIDSEVAAQIDILEKLIVLNKHLQREEELCVRLSAKIKRYEADASGLSEAQVKESLSRVNEQLDTKNYEIAKMETEIKTSDDALNAKTNFLKKLYDELEEAEVEQKKSEVNAETPSSQIKAEKCEELSMSREYLAENIYNISKIILKNSGPPLSQQTSVDFIRHTPDLLSNDVQPMPLLNKQAYQMPNCLTEKRVIQAQIHTIPTSVQQSKVTSEVPLPLNHQWEQCKKYNDAMQASMNYLATINQRIQKSNHIETDINNANNPIMQATQYKLGPKKLLINTQVINSNLNSVNENRNSIYKRSLILHQPNDSAAAYGGVDLAGDASQLGTLV</sequence>
<feature type="compositionally biased region" description="Basic and acidic residues" evidence="2">
    <location>
        <begin position="410"/>
        <end position="420"/>
    </location>
</feature>
<proteinExistence type="predicted"/>
<dbReference type="PANTHER" id="PTHR15286:SF1">
    <property type="entry name" value="FI07216P"/>
    <property type="match status" value="1"/>
</dbReference>
<organism evidence="3 4">
    <name type="scientific">Clunio marinus</name>
    <dbReference type="NCBI Taxonomy" id="568069"/>
    <lineage>
        <taxon>Eukaryota</taxon>
        <taxon>Metazoa</taxon>
        <taxon>Ecdysozoa</taxon>
        <taxon>Arthropoda</taxon>
        <taxon>Hexapoda</taxon>
        <taxon>Insecta</taxon>
        <taxon>Pterygota</taxon>
        <taxon>Neoptera</taxon>
        <taxon>Endopterygota</taxon>
        <taxon>Diptera</taxon>
        <taxon>Nematocera</taxon>
        <taxon>Chironomoidea</taxon>
        <taxon>Chironomidae</taxon>
        <taxon>Clunio</taxon>
    </lineage>
</organism>
<keyword evidence="4" id="KW-1185">Reference proteome</keyword>
<evidence type="ECO:0000313" key="4">
    <source>
        <dbReference type="Proteomes" id="UP000183832"/>
    </source>
</evidence>
<dbReference type="STRING" id="568069.A0A1J1IB20"/>
<dbReference type="EMBL" id="CVRI01000047">
    <property type="protein sequence ID" value="CRK97485.1"/>
    <property type="molecule type" value="Genomic_DNA"/>
</dbReference>
<dbReference type="InterPro" id="IPR029071">
    <property type="entry name" value="Ubiquitin-like_domsf"/>
</dbReference>
<reference evidence="3 4" key="1">
    <citation type="submission" date="2015-04" db="EMBL/GenBank/DDBJ databases">
        <authorList>
            <person name="Syromyatnikov M.Y."/>
            <person name="Popov V.N."/>
        </authorList>
    </citation>
    <scope>NUCLEOTIDE SEQUENCE [LARGE SCALE GENOMIC DNA]</scope>
</reference>
<name>A0A1J1IB20_9DIPT</name>
<dbReference type="OrthoDB" id="10034447at2759"/>
<feature type="compositionally biased region" description="Low complexity" evidence="2">
    <location>
        <begin position="42"/>
        <end position="60"/>
    </location>
</feature>
<dbReference type="Proteomes" id="UP000183832">
    <property type="component" value="Unassembled WGS sequence"/>
</dbReference>
<evidence type="ECO:0000256" key="2">
    <source>
        <dbReference type="SAM" id="MobiDB-lite"/>
    </source>
</evidence>
<dbReference type="InterPro" id="IPR033593">
    <property type="entry name" value="N-RASSF"/>
</dbReference>
<feature type="region of interest" description="Disordered" evidence="2">
    <location>
        <begin position="35"/>
        <end position="100"/>
    </location>
</feature>
<evidence type="ECO:0000256" key="1">
    <source>
        <dbReference type="SAM" id="Coils"/>
    </source>
</evidence>
<feature type="coiled-coil region" evidence="1">
    <location>
        <begin position="288"/>
        <end position="315"/>
    </location>
</feature>
<dbReference type="Gene3D" id="3.10.20.90">
    <property type="entry name" value="Phosphatidylinositol 3-kinase Catalytic Subunit, Chain A, domain 1"/>
    <property type="match status" value="1"/>
</dbReference>
<accession>A0A1J1IB20</accession>
<evidence type="ECO:0000313" key="3">
    <source>
        <dbReference type="EMBL" id="CRK97485.1"/>
    </source>
</evidence>
<feature type="region of interest" description="Disordered" evidence="2">
    <location>
        <begin position="336"/>
        <end position="371"/>
    </location>
</feature>
<dbReference type="SUPFAM" id="SSF54236">
    <property type="entry name" value="Ubiquitin-like"/>
    <property type="match status" value="1"/>
</dbReference>
<gene>
    <name evidence="3" type="ORF">CLUMA_CG010874</name>
</gene>
<dbReference type="CDD" id="cd16123">
    <property type="entry name" value="RA_RASSF7_like"/>
    <property type="match status" value="1"/>
</dbReference>
<dbReference type="PANTHER" id="PTHR15286">
    <property type="entry name" value="RAS-ASSOCIATING DOMAIN CONTAINING PROTEIN"/>
    <property type="match status" value="1"/>
</dbReference>
<feature type="compositionally biased region" description="Basic and acidic residues" evidence="2">
    <location>
        <begin position="392"/>
        <end position="403"/>
    </location>
</feature>
<feature type="coiled-coil region" evidence="1">
    <location>
        <begin position="453"/>
        <end position="541"/>
    </location>
</feature>
<feature type="region of interest" description="Disordered" evidence="2">
    <location>
        <begin position="203"/>
        <end position="247"/>
    </location>
</feature>